<evidence type="ECO:0000256" key="1">
    <source>
        <dbReference type="SAM" id="Phobius"/>
    </source>
</evidence>
<dbReference type="STRING" id="356882.A0A423X892"/>
<keyword evidence="3" id="KW-1185">Reference proteome</keyword>
<reference evidence="2 3" key="1">
    <citation type="submission" date="2015-09" db="EMBL/GenBank/DDBJ databases">
        <title>Host preference determinants of Valsa canker pathogens revealed by comparative genomics.</title>
        <authorList>
            <person name="Yin Z."/>
            <person name="Huang L."/>
        </authorList>
    </citation>
    <scope>NUCLEOTIDE SEQUENCE [LARGE SCALE GENOMIC DNA]</scope>
    <source>
        <strain evidence="2 3">03-1</strain>
    </source>
</reference>
<dbReference type="Pfam" id="PF13430">
    <property type="entry name" value="DUF4112"/>
    <property type="match status" value="1"/>
</dbReference>
<gene>
    <name evidence="2" type="ORF">VMCG_00380</name>
</gene>
<organism evidence="2 3">
    <name type="scientific">Cytospora schulzeri</name>
    <dbReference type="NCBI Taxonomy" id="448051"/>
    <lineage>
        <taxon>Eukaryota</taxon>
        <taxon>Fungi</taxon>
        <taxon>Dikarya</taxon>
        <taxon>Ascomycota</taxon>
        <taxon>Pezizomycotina</taxon>
        <taxon>Sordariomycetes</taxon>
        <taxon>Sordariomycetidae</taxon>
        <taxon>Diaporthales</taxon>
        <taxon>Cytosporaceae</taxon>
        <taxon>Cytospora</taxon>
    </lineage>
</organism>
<dbReference type="AlphaFoldDB" id="A0A423X892"/>
<dbReference type="Proteomes" id="UP000283895">
    <property type="component" value="Unassembled WGS sequence"/>
</dbReference>
<dbReference type="PANTHER" id="PTHR35519:SF2">
    <property type="entry name" value="PH DOMAIN PROTEIN"/>
    <property type="match status" value="1"/>
</dbReference>
<dbReference type="InterPro" id="IPR025187">
    <property type="entry name" value="DUF4112"/>
</dbReference>
<feature type="transmembrane region" description="Helical" evidence="1">
    <location>
        <begin position="129"/>
        <end position="149"/>
    </location>
</feature>
<name>A0A423X892_9PEZI</name>
<protein>
    <recommendedName>
        <fullName evidence="4">DUF4112 domain-containing protein</fullName>
    </recommendedName>
</protein>
<evidence type="ECO:0000313" key="3">
    <source>
        <dbReference type="Proteomes" id="UP000283895"/>
    </source>
</evidence>
<feature type="transmembrane region" description="Helical" evidence="1">
    <location>
        <begin position="78"/>
        <end position="99"/>
    </location>
</feature>
<proteinExistence type="predicted"/>
<dbReference type="OrthoDB" id="2103474at2759"/>
<accession>A0A423X892</accession>
<comment type="caution">
    <text evidence="2">The sequence shown here is derived from an EMBL/GenBank/DDBJ whole genome shotgun (WGS) entry which is preliminary data.</text>
</comment>
<keyword evidence="1" id="KW-1133">Transmembrane helix</keyword>
<evidence type="ECO:0008006" key="4">
    <source>
        <dbReference type="Google" id="ProtNLM"/>
    </source>
</evidence>
<keyword evidence="1" id="KW-0812">Transmembrane</keyword>
<sequence length="206" mass="22884">MASRLGATLAKKVGNQVLGDFDQHFQTEDPFYYYEDSRKGSKKKRRKTDKYRAPGVSDHDNKILASVRKRAWRLDMGLVNCCGFRFGWSAILGLIPFLGDGLDFLMALSVIHKAEQINGGLPPVLTAKMYFYAIVDLVGGFVPLLGDIFDAIYKANTRNAWLLEDYLVKQAMVERDGPVGIVSGDIEMGMAGPPPSQPQESHKNGR</sequence>
<keyword evidence="1" id="KW-0472">Membrane</keyword>
<dbReference type="EMBL" id="LKEA01000001">
    <property type="protein sequence ID" value="ROW12258.1"/>
    <property type="molecule type" value="Genomic_DNA"/>
</dbReference>
<evidence type="ECO:0000313" key="2">
    <source>
        <dbReference type="EMBL" id="ROW12258.1"/>
    </source>
</evidence>
<dbReference type="PANTHER" id="PTHR35519">
    <property type="entry name" value="MEMBRANE PROTEINS"/>
    <property type="match status" value="1"/>
</dbReference>